<reference evidence="2" key="1">
    <citation type="submission" date="2021-02" db="EMBL/GenBank/DDBJ databases">
        <title>Abyssanaerobacter marinus gen.nov., sp., nov, anaerobic bacterium isolated from the Onnuri vent field of Indian Ocean and suggestion of Mogibacteriaceae fam. nov., and proposal of reclassification of ambiguous this family's genus member.</title>
        <authorList>
            <person name="Kim Y.J."/>
            <person name="Yang J.-A."/>
        </authorList>
    </citation>
    <scope>NUCLEOTIDE SEQUENCE</scope>
    <source>
        <strain evidence="2">DSM 2634</strain>
    </source>
</reference>
<gene>
    <name evidence="2" type="ORF">JYB65_12205</name>
</gene>
<dbReference type="AlphaFoldDB" id="A0A939DA01"/>
<keyword evidence="3" id="KW-1185">Reference proteome</keyword>
<feature type="region of interest" description="Disordered" evidence="1">
    <location>
        <begin position="141"/>
        <end position="187"/>
    </location>
</feature>
<name>A0A939DA01_CLOAM</name>
<proteinExistence type="predicted"/>
<comment type="caution">
    <text evidence="2">The sequence shown here is derived from an EMBL/GenBank/DDBJ whole genome shotgun (WGS) entry which is preliminary data.</text>
</comment>
<dbReference type="RefSeq" id="WP_206582969.1">
    <property type="nucleotide sequence ID" value="NZ_JAFJZZ010000006.1"/>
</dbReference>
<feature type="compositionally biased region" description="Acidic residues" evidence="1">
    <location>
        <begin position="158"/>
        <end position="172"/>
    </location>
</feature>
<sequence length="335" mass="38404">MEYIKYNKELVLLQEENRDFAARLEQSIYGNMRIETGNNKGAIRISVQNLRFFDRGRYVYKLILFGEKKERTIHVVIGTLILNKFGIGENYFRFDPNNVEGKGASIDDYSVAIVAAVSMKNEKEPLHPVLKGKLELARDEPSKKQVISAAGLTKSETEPEEEEPEAEGAEGSEDSRKTPYEVEKRAPIHEKKPVKKYNHYYNEYLMEICQRTAKASEFYEIITPFSEDRTRARWRRVANVQNLPIVSPGALWGASKYRHYIFGEGPDKYYFGIPGRFLNEEQPEGGRSGFVLWQPIMGAESLEATKEDCSLENRMTAYGYWIAAIDKNTGDILDI</sequence>
<feature type="compositionally biased region" description="Basic and acidic residues" evidence="1">
    <location>
        <begin position="173"/>
        <end position="187"/>
    </location>
</feature>
<evidence type="ECO:0000313" key="3">
    <source>
        <dbReference type="Proteomes" id="UP000664545"/>
    </source>
</evidence>
<dbReference type="EMBL" id="JAFJZZ010000006">
    <property type="protein sequence ID" value="MBN7774129.1"/>
    <property type="molecule type" value="Genomic_DNA"/>
</dbReference>
<accession>A0A939DA01</accession>
<organism evidence="2 3">
    <name type="scientific">Clostridium aminobutyricum</name>
    <dbReference type="NCBI Taxonomy" id="33953"/>
    <lineage>
        <taxon>Bacteria</taxon>
        <taxon>Bacillati</taxon>
        <taxon>Bacillota</taxon>
        <taxon>Clostridia</taxon>
        <taxon>Eubacteriales</taxon>
        <taxon>Clostridiaceae</taxon>
        <taxon>Clostridium</taxon>
    </lineage>
</organism>
<protein>
    <submittedName>
        <fullName evidence="2">Uncharacterized protein</fullName>
    </submittedName>
</protein>
<evidence type="ECO:0000313" key="2">
    <source>
        <dbReference type="EMBL" id="MBN7774129.1"/>
    </source>
</evidence>
<evidence type="ECO:0000256" key="1">
    <source>
        <dbReference type="SAM" id="MobiDB-lite"/>
    </source>
</evidence>
<dbReference type="Proteomes" id="UP000664545">
    <property type="component" value="Unassembled WGS sequence"/>
</dbReference>